<evidence type="ECO:0000259" key="11">
    <source>
        <dbReference type="PROSITE" id="PS50990"/>
    </source>
</evidence>
<evidence type="ECO:0000313" key="13">
    <source>
        <dbReference type="Proteomes" id="UP001589670"/>
    </source>
</evidence>
<keyword evidence="2 8" id="KW-0812">Transmembrane</keyword>
<evidence type="ECO:0000256" key="3">
    <source>
        <dbReference type="ARBA" id="ARBA00022741"/>
    </source>
</evidence>
<evidence type="ECO:0000256" key="1">
    <source>
        <dbReference type="ARBA" id="ARBA00004651"/>
    </source>
</evidence>
<evidence type="ECO:0000256" key="2">
    <source>
        <dbReference type="ARBA" id="ARBA00022692"/>
    </source>
</evidence>
<name>A0ABV5HY86_9RHOB</name>
<gene>
    <name evidence="12" type="ORF">ACFFU4_06355</name>
</gene>
<protein>
    <submittedName>
        <fullName evidence="12">Type I secretion system permease/ATPase</fullName>
    </submittedName>
</protein>
<reference evidence="12 13" key="1">
    <citation type="submission" date="2024-09" db="EMBL/GenBank/DDBJ databases">
        <authorList>
            <person name="Sun Q."/>
            <person name="Mori K."/>
        </authorList>
    </citation>
    <scope>NUCLEOTIDE SEQUENCE [LARGE SCALE GENOMIC DNA]</scope>
    <source>
        <strain evidence="12 13">CECT 9424</strain>
    </source>
</reference>
<dbReference type="InterPro" id="IPR011527">
    <property type="entry name" value="ABC1_TM_dom"/>
</dbReference>
<comment type="caution">
    <text evidence="12">The sequence shown here is derived from an EMBL/GenBank/DDBJ whole genome shotgun (WGS) entry which is preliminary data.</text>
</comment>
<dbReference type="InterPro" id="IPR017750">
    <property type="entry name" value="ATPase_T1SS"/>
</dbReference>
<keyword evidence="5 8" id="KW-1133">Transmembrane helix</keyword>
<evidence type="ECO:0000256" key="4">
    <source>
        <dbReference type="ARBA" id="ARBA00022840"/>
    </source>
</evidence>
<keyword evidence="13" id="KW-1185">Reference proteome</keyword>
<sequence length="737" mass="79256">MTPAAGSASAGAPGRRTAETGTETVAGDDSDPIPGLEAAGWLARHHGRPWSPEAVRARMPAGFDARDPDTLARALATAGMKSRLVLRKLRQIDPAVLPCILFDRKGGDPLILLGFSPDRRNARVLDPAQDAPEREVRLRRLARRVRPEAMLVSVRDDLVDRRLEAGAQDRPRHWFWGPMRDNRAGWMQVVIAALLINVLGLALPIFVMNVYDKVIPNLAYVTLWTLAIGVALAIGLDLALRSLRTGVLETVGRRLDTGIAATLFAHALSLRVADRPGGAAGLASHIRDFEAVREFFGSASFVSLIDLMFIGLFIFVLWMIVGPLAIVPLVAVPIVLVLAIVAQLPMGRAAGTAQALAGRRQAVLVESLMGLETIKTLNAEPVMQREWDRASAATARISGRSRFWSGFAASGTQMIQQGVSVAIIVWGVYLVAEGRITVGALIAANILAGRALAPLGTIAQTIFRAHYALRAMRALSQFMKVAPERGTAVHSSARVNRGAASLSEVTYRYPGAGADALQSVTLDIAPGECIALLGRVGSGKSTLGKLLCGLLAPDSGTLLIDGRGAAQYDPAELRAGVGYMPQEPELFTGTLRENLVIGRPHATESGIETALHLAAMERFVKDDPEGLDRFIGERGAQLSGGQRQGLALARLLLRQPKLLFLDEPTNAMDRDMEAEVVTRLRDLNAAGTTLVLCTHRPALADLARRWMVIDHGRKILDGPREEVVAQLRQAASRRAAE</sequence>
<feature type="transmembrane region" description="Helical" evidence="8">
    <location>
        <begin position="326"/>
        <end position="344"/>
    </location>
</feature>
<dbReference type="CDD" id="cd18587">
    <property type="entry name" value="ABC_6TM_LapB_like"/>
    <property type="match status" value="1"/>
</dbReference>
<dbReference type="PANTHER" id="PTHR24221">
    <property type="entry name" value="ATP-BINDING CASSETTE SUB-FAMILY B"/>
    <property type="match status" value="1"/>
</dbReference>
<dbReference type="Pfam" id="PF00005">
    <property type="entry name" value="ABC_tran"/>
    <property type="match status" value="1"/>
</dbReference>
<dbReference type="InterPro" id="IPR039421">
    <property type="entry name" value="Type_1_exporter"/>
</dbReference>
<dbReference type="RefSeq" id="WP_377068213.1">
    <property type="nucleotide sequence ID" value="NZ_JBHMEC010000009.1"/>
</dbReference>
<dbReference type="NCBIfam" id="TIGR03375">
    <property type="entry name" value="type_I_sec_LssB"/>
    <property type="match status" value="1"/>
</dbReference>
<proteinExistence type="predicted"/>
<feature type="region of interest" description="Disordered" evidence="7">
    <location>
        <begin position="1"/>
        <end position="36"/>
    </location>
</feature>
<dbReference type="Gene3D" id="1.20.1560.10">
    <property type="entry name" value="ABC transporter type 1, transmembrane domain"/>
    <property type="match status" value="1"/>
</dbReference>
<evidence type="ECO:0000259" key="9">
    <source>
        <dbReference type="PROSITE" id="PS50893"/>
    </source>
</evidence>
<feature type="domain" description="ABC transporter" evidence="9">
    <location>
        <begin position="500"/>
        <end position="736"/>
    </location>
</feature>
<feature type="transmembrane region" description="Helical" evidence="8">
    <location>
        <begin position="217"/>
        <end position="240"/>
    </location>
</feature>
<feature type="transmembrane region" description="Helical" evidence="8">
    <location>
        <begin position="406"/>
        <end position="432"/>
    </location>
</feature>
<feature type="transmembrane region" description="Helical" evidence="8">
    <location>
        <begin position="438"/>
        <end position="463"/>
    </location>
</feature>
<organism evidence="12 13">
    <name type="scientific">Roseovarius ramblicola</name>
    <dbReference type="NCBI Taxonomy" id="2022336"/>
    <lineage>
        <taxon>Bacteria</taxon>
        <taxon>Pseudomonadati</taxon>
        <taxon>Pseudomonadota</taxon>
        <taxon>Alphaproteobacteria</taxon>
        <taxon>Rhodobacterales</taxon>
        <taxon>Roseobacteraceae</taxon>
        <taxon>Roseovarius</taxon>
    </lineage>
</organism>
<feature type="transmembrane region" description="Helical" evidence="8">
    <location>
        <begin position="295"/>
        <end position="320"/>
    </location>
</feature>
<dbReference type="SUPFAM" id="SSF90123">
    <property type="entry name" value="ABC transporter transmembrane region"/>
    <property type="match status" value="1"/>
</dbReference>
<evidence type="ECO:0000259" key="10">
    <source>
        <dbReference type="PROSITE" id="PS50929"/>
    </source>
</evidence>
<keyword evidence="6 8" id="KW-0472">Membrane</keyword>
<evidence type="ECO:0000313" key="12">
    <source>
        <dbReference type="EMBL" id="MFB9149373.1"/>
    </source>
</evidence>
<dbReference type="PROSITE" id="PS50893">
    <property type="entry name" value="ABC_TRANSPORTER_2"/>
    <property type="match status" value="1"/>
</dbReference>
<comment type="subcellular location">
    <subcellularLocation>
        <location evidence="1">Cell membrane</location>
        <topology evidence="1">Multi-pass membrane protein</topology>
    </subcellularLocation>
</comment>
<keyword evidence="3" id="KW-0547">Nucleotide-binding</keyword>
<feature type="domain" description="Peptidase C39" evidence="11">
    <location>
        <begin position="28"/>
        <end position="152"/>
    </location>
</feature>
<dbReference type="Pfam" id="PF00664">
    <property type="entry name" value="ABC_membrane"/>
    <property type="match status" value="1"/>
</dbReference>
<dbReference type="Gene3D" id="3.90.70.10">
    <property type="entry name" value="Cysteine proteinases"/>
    <property type="match status" value="1"/>
</dbReference>
<dbReference type="PANTHER" id="PTHR24221:SF248">
    <property type="entry name" value="ABC TRANSPORTER TRANSMEMBRANE REGION"/>
    <property type="match status" value="1"/>
</dbReference>
<dbReference type="InterPro" id="IPR003593">
    <property type="entry name" value="AAA+_ATPase"/>
</dbReference>
<feature type="compositionally biased region" description="Low complexity" evidence="7">
    <location>
        <begin position="1"/>
        <end position="15"/>
    </location>
</feature>
<dbReference type="InterPro" id="IPR003439">
    <property type="entry name" value="ABC_transporter-like_ATP-bd"/>
</dbReference>
<dbReference type="Proteomes" id="UP001589670">
    <property type="component" value="Unassembled WGS sequence"/>
</dbReference>
<feature type="transmembrane region" description="Helical" evidence="8">
    <location>
        <begin position="189"/>
        <end position="211"/>
    </location>
</feature>
<dbReference type="SUPFAM" id="SSF52540">
    <property type="entry name" value="P-loop containing nucleoside triphosphate hydrolases"/>
    <property type="match status" value="1"/>
</dbReference>
<dbReference type="InterPro" id="IPR005074">
    <property type="entry name" value="Peptidase_C39"/>
</dbReference>
<evidence type="ECO:0000256" key="6">
    <source>
        <dbReference type="ARBA" id="ARBA00023136"/>
    </source>
</evidence>
<dbReference type="PROSITE" id="PS50929">
    <property type="entry name" value="ABC_TM1F"/>
    <property type="match status" value="1"/>
</dbReference>
<evidence type="ECO:0000256" key="7">
    <source>
        <dbReference type="SAM" id="MobiDB-lite"/>
    </source>
</evidence>
<dbReference type="SMART" id="SM00382">
    <property type="entry name" value="AAA"/>
    <property type="match status" value="1"/>
</dbReference>
<dbReference type="Gene3D" id="3.40.50.300">
    <property type="entry name" value="P-loop containing nucleotide triphosphate hydrolases"/>
    <property type="match status" value="1"/>
</dbReference>
<dbReference type="EMBL" id="JBHMEC010000009">
    <property type="protein sequence ID" value="MFB9149373.1"/>
    <property type="molecule type" value="Genomic_DNA"/>
</dbReference>
<evidence type="ECO:0000256" key="8">
    <source>
        <dbReference type="SAM" id="Phobius"/>
    </source>
</evidence>
<accession>A0ABV5HY86</accession>
<dbReference type="InterPro" id="IPR027417">
    <property type="entry name" value="P-loop_NTPase"/>
</dbReference>
<dbReference type="PROSITE" id="PS50990">
    <property type="entry name" value="PEPTIDASE_C39"/>
    <property type="match status" value="1"/>
</dbReference>
<evidence type="ECO:0000256" key="5">
    <source>
        <dbReference type="ARBA" id="ARBA00022989"/>
    </source>
</evidence>
<dbReference type="InterPro" id="IPR036640">
    <property type="entry name" value="ABC1_TM_sf"/>
</dbReference>
<keyword evidence="4" id="KW-0067">ATP-binding</keyword>
<feature type="domain" description="ABC transmembrane type-1" evidence="10">
    <location>
        <begin position="189"/>
        <end position="462"/>
    </location>
</feature>